<keyword evidence="4 7" id="KW-0812">Transmembrane</keyword>
<dbReference type="STRING" id="439219.SAMN02910293_00472"/>
<reference evidence="9 10" key="1">
    <citation type="submission" date="2016-10" db="EMBL/GenBank/DDBJ databases">
        <authorList>
            <person name="de Groot N.N."/>
        </authorList>
    </citation>
    <scope>NUCLEOTIDE SEQUENCE [LARGE SCALE GENOMIC DNA]</scope>
    <source>
        <strain evidence="9 10">A-4</strain>
    </source>
</reference>
<dbReference type="PANTHER" id="PTHR43124:SF3">
    <property type="entry name" value="CHLORAMPHENICOL EFFLUX PUMP RV0191"/>
    <property type="match status" value="1"/>
</dbReference>
<dbReference type="AlphaFoldDB" id="A0A1G6ALJ0"/>
<keyword evidence="5 7" id="KW-1133">Transmembrane helix</keyword>
<organism evidence="9 10">
    <name type="scientific">Streptococcus henryi</name>
    <dbReference type="NCBI Taxonomy" id="439219"/>
    <lineage>
        <taxon>Bacteria</taxon>
        <taxon>Bacillati</taxon>
        <taxon>Bacillota</taxon>
        <taxon>Bacilli</taxon>
        <taxon>Lactobacillales</taxon>
        <taxon>Streptococcaceae</taxon>
        <taxon>Streptococcus</taxon>
    </lineage>
</organism>
<dbReference type="Proteomes" id="UP000182508">
    <property type="component" value="Unassembled WGS sequence"/>
</dbReference>
<feature type="domain" description="Major facilitator superfamily (MFS) profile" evidence="8">
    <location>
        <begin position="6"/>
        <end position="383"/>
    </location>
</feature>
<dbReference type="eggNOG" id="COG2814">
    <property type="taxonomic scope" value="Bacteria"/>
</dbReference>
<feature type="transmembrane region" description="Helical" evidence="7">
    <location>
        <begin position="240"/>
        <end position="261"/>
    </location>
</feature>
<protein>
    <submittedName>
        <fullName evidence="9">Predicted arabinose efflux permease, MFS family</fullName>
    </submittedName>
</protein>
<name>A0A1G6ALJ0_9STRE</name>
<dbReference type="GO" id="GO:0022857">
    <property type="term" value="F:transmembrane transporter activity"/>
    <property type="evidence" value="ECO:0007669"/>
    <property type="project" value="InterPro"/>
</dbReference>
<keyword evidence="2" id="KW-0813">Transport</keyword>
<comment type="subcellular location">
    <subcellularLocation>
        <location evidence="1">Cell membrane</location>
        <topology evidence="1">Multi-pass membrane protein</topology>
    </subcellularLocation>
</comment>
<dbReference type="RefSeq" id="WP_074485262.1">
    <property type="nucleotide sequence ID" value="NZ_FMXP01000005.1"/>
</dbReference>
<gene>
    <name evidence="9" type="ORF">SAMN02910293_00472</name>
</gene>
<evidence type="ECO:0000256" key="5">
    <source>
        <dbReference type="ARBA" id="ARBA00022989"/>
    </source>
</evidence>
<dbReference type="InterPro" id="IPR011701">
    <property type="entry name" value="MFS"/>
</dbReference>
<dbReference type="EMBL" id="FMXP01000005">
    <property type="protein sequence ID" value="SDB09257.1"/>
    <property type="molecule type" value="Genomic_DNA"/>
</dbReference>
<feature type="transmembrane region" description="Helical" evidence="7">
    <location>
        <begin position="136"/>
        <end position="158"/>
    </location>
</feature>
<evidence type="ECO:0000256" key="6">
    <source>
        <dbReference type="ARBA" id="ARBA00023136"/>
    </source>
</evidence>
<dbReference type="GO" id="GO:0005886">
    <property type="term" value="C:plasma membrane"/>
    <property type="evidence" value="ECO:0007669"/>
    <property type="project" value="UniProtKB-SubCell"/>
</dbReference>
<feature type="transmembrane region" description="Helical" evidence="7">
    <location>
        <begin position="51"/>
        <end position="69"/>
    </location>
</feature>
<feature type="transmembrane region" description="Helical" evidence="7">
    <location>
        <begin position="268"/>
        <end position="285"/>
    </location>
</feature>
<evidence type="ECO:0000256" key="4">
    <source>
        <dbReference type="ARBA" id="ARBA00022692"/>
    </source>
</evidence>
<dbReference type="InterPro" id="IPR036259">
    <property type="entry name" value="MFS_trans_sf"/>
</dbReference>
<feature type="transmembrane region" description="Helical" evidence="7">
    <location>
        <begin position="357"/>
        <end position="378"/>
    </location>
</feature>
<evidence type="ECO:0000256" key="1">
    <source>
        <dbReference type="ARBA" id="ARBA00004651"/>
    </source>
</evidence>
<evidence type="ECO:0000259" key="8">
    <source>
        <dbReference type="PROSITE" id="PS50850"/>
    </source>
</evidence>
<feature type="transmembrane region" description="Helical" evidence="7">
    <location>
        <begin position="323"/>
        <end position="345"/>
    </location>
</feature>
<dbReference type="InterPro" id="IPR020846">
    <property type="entry name" value="MFS_dom"/>
</dbReference>
<evidence type="ECO:0000256" key="2">
    <source>
        <dbReference type="ARBA" id="ARBA00022448"/>
    </source>
</evidence>
<dbReference type="Pfam" id="PF07690">
    <property type="entry name" value="MFS_1"/>
    <property type="match status" value="1"/>
</dbReference>
<evidence type="ECO:0000313" key="9">
    <source>
        <dbReference type="EMBL" id="SDB09257.1"/>
    </source>
</evidence>
<dbReference type="SUPFAM" id="SSF103473">
    <property type="entry name" value="MFS general substrate transporter"/>
    <property type="match status" value="1"/>
</dbReference>
<sequence length="383" mass="42168">MKNNKWLKFSLLSISLFIMSHVAIAPAIPKLYDVYHAQDASVSLASVETLVTIPAMMIMVAVVLSNVLVTKLGKKRTVELGLALIFISSLVTFLASSFQIALIGRLLLGLGIGLYNPLSISMISDFYRDEQRAGMIGLRTATMNIGKTITTFIAGYAMLLGTRYIFLVYLLAVPVLILFHVFVTEVPFEEKELSKIIIFDRDVILWMLITFFIGMAYIGATVKIPSLLVMHYGYDEMVSSYLLTLLAFSGIMIGVFFGYVSKVLKGQTLTLMLAMMALGNCFFVLGNQLVFFYIGAVLIGASFVGGMSAIFDAIAQHYPREQINFVTSMAITAGNVGVILTPLVLTKLLGLLSLETFVTPFYITAGLMLFSLAIYAMLKFKKK</sequence>
<keyword evidence="10" id="KW-1185">Reference proteome</keyword>
<evidence type="ECO:0000256" key="7">
    <source>
        <dbReference type="SAM" id="Phobius"/>
    </source>
</evidence>
<proteinExistence type="predicted"/>
<feature type="transmembrane region" description="Helical" evidence="7">
    <location>
        <begin position="203"/>
        <end position="220"/>
    </location>
</feature>
<accession>A0A1G6ALJ0</accession>
<dbReference type="PROSITE" id="PS50850">
    <property type="entry name" value="MFS"/>
    <property type="match status" value="1"/>
</dbReference>
<evidence type="ECO:0000256" key="3">
    <source>
        <dbReference type="ARBA" id="ARBA00022475"/>
    </source>
</evidence>
<feature type="transmembrane region" description="Helical" evidence="7">
    <location>
        <begin position="81"/>
        <end position="100"/>
    </location>
</feature>
<keyword evidence="6 7" id="KW-0472">Membrane</keyword>
<feature type="transmembrane region" description="Helical" evidence="7">
    <location>
        <begin position="164"/>
        <end position="183"/>
    </location>
</feature>
<dbReference type="InterPro" id="IPR050189">
    <property type="entry name" value="MFS_Efflux_Transporters"/>
</dbReference>
<dbReference type="Gene3D" id="1.20.1250.20">
    <property type="entry name" value="MFS general substrate transporter like domains"/>
    <property type="match status" value="2"/>
</dbReference>
<feature type="transmembrane region" description="Helical" evidence="7">
    <location>
        <begin position="106"/>
        <end position="124"/>
    </location>
</feature>
<evidence type="ECO:0000313" key="10">
    <source>
        <dbReference type="Proteomes" id="UP000182508"/>
    </source>
</evidence>
<dbReference type="PANTHER" id="PTHR43124">
    <property type="entry name" value="PURINE EFFLUX PUMP PBUE"/>
    <property type="match status" value="1"/>
</dbReference>
<feature type="transmembrane region" description="Helical" evidence="7">
    <location>
        <begin position="291"/>
        <end position="311"/>
    </location>
</feature>
<keyword evidence="3" id="KW-1003">Cell membrane</keyword>